<dbReference type="PANTHER" id="PTHR45982:SF1">
    <property type="entry name" value="REGULATOR OF CHROMOSOME CONDENSATION"/>
    <property type="match status" value="1"/>
</dbReference>
<dbReference type="SUPFAM" id="SSF54695">
    <property type="entry name" value="POZ domain"/>
    <property type="match status" value="1"/>
</dbReference>
<proteinExistence type="predicted"/>
<dbReference type="InterPro" id="IPR051553">
    <property type="entry name" value="Ran_GTPase-activating"/>
</dbReference>
<dbReference type="Proteomes" id="UP001150062">
    <property type="component" value="Unassembled WGS sequence"/>
</dbReference>
<evidence type="ECO:0000313" key="2">
    <source>
        <dbReference type="EMBL" id="KAJ6237605.1"/>
    </source>
</evidence>
<dbReference type="SUPFAM" id="SSF50985">
    <property type="entry name" value="RCC1/BLIP-II"/>
    <property type="match status" value="1"/>
</dbReference>
<accession>A0ABQ8XZB5</accession>
<dbReference type="CDD" id="cd18186">
    <property type="entry name" value="BTB_POZ_ZBTB_KLHL-like"/>
    <property type="match status" value="1"/>
</dbReference>
<dbReference type="PANTHER" id="PTHR45982">
    <property type="entry name" value="REGULATOR OF CHROMOSOME CONDENSATION"/>
    <property type="match status" value="1"/>
</dbReference>
<feature type="domain" description="BTB" evidence="1">
    <location>
        <begin position="472"/>
        <end position="560"/>
    </location>
</feature>
<evidence type="ECO:0000259" key="1">
    <source>
        <dbReference type="PROSITE" id="PS50097"/>
    </source>
</evidence>
<dbReference type="InterPro" id="IPR011333">
    <property type="entry name" value="SKP1/BTB/POZ_sf"/>
</dbReference>
<dbReference type="PROSITE" id="PS50097">
    <property type="entry name" value="BTB"/>
    <property type="match status" value="1"/>
</dbReference>
<gene>
    <name evidence="2" type="ORF">M0813_27168</name>
</gene>
<reference evidence="2" key="1">
    <citation type="submission" date="2022-08" db="EMBL/GenBank/DDBJ databases">
        <title>Novel sulfate-reducing endosymbionts in the free-living metamonad Anaeramoeba.</title>
        <authorList>
            <person name="Jerlstrom-Hultqvist J."/>
            <person name="Cepicka I."/>
            <person name="Gallot-Lavallee L."/>
            <person name="Salas-Leiva D."/>
            <person name="Curtis B.A."/>
            <person name="Zahonova K."/>
            <person name="Pipaliya S."/>
            <person name="Dacks J."/>
            <person name="Roger A.J."/>
        </authorList>
    </citation>
    <scope>NUCLEOTIDE SEQUENCE</scope>
    <source>
        <strain evidence="2">Schooner1</strain>
    </source>
</reference>
<keyword evidence="3" id="KW-1185">Reference proteome</keyword>
<dbReference type="EMBL" id="JAOAOG010000239">
    <property type="protein sequence ID" value="KAJ6237605.1"/>
    <property type="molecule type" value="Genomic_DNA"/>
</dbReference>
<dbReference type="Pfam" id="PF00651">
    <property type="entry name" value="BTB"/>
    <property type="match status" value="1"/>
</dbReference>
<dbReference type="SMART" id="SM00225">
    <property type="entry name" value="BTB"/>
    <property type="match status" value="1"/>
</dbReference>
<name>A0ABQ8XZB5_9EUKA</name>
<sequence length="600" mass="69464">MEDLLNPIYCQSKYYKQFSDEKQSLEPNWYSLTKVKHRQRIKKIACDSSDKSNLLVWIGTNQLMSYRFENNKVEIDTFFLEDQTIKDIQGGYQTYQILTHSGKVYSLGISNSYCQIPLKVTPKKWEPVLVTFFEENNLFVEEISMCCITHFYLCKGGKLYGSGYNSDGRFGNGTAKDSNLPIFLCDNVERVFPGVYSLVVFYTTTDNRLWGSGPNSNSKLGTGNNKSTNKAIQISGWEASNILELCSCQSHSVLVTRDFKTYSTGHKEQNGHGVLKEIFTEIRALKSKSVIKVLGGKSLTLALTSQNELYGWGFQSDNLPTNQYQNFENWKTPKLIKIPKFYQASQFNIACGGMSIFLYTNIQNNVSFDFNTLLEKNLYCDTKIGASGYERECHKLIVELRTHLKMEAIQKIFIEHSLNKEDANIFLKWVYSDQAQQFERLKEIFSLLKIPFPPKNNFEQDILNLFQDEDSTDFDILVKDDVDYDEDNDDDEEEDDDDEYEKIPVHKLILCARSGLFRDMFENVNQEQSSNTVRDYSGKSIESLEILIKYFYTDKIELTADHDPELIYEELEDAQEYYQLSQNSNINLELNKIKRLFTKN</sequence>
<dbReference type="Gene3D" id="2.130.10.30">
    <property type="entry name" value="Regulator of chromosome condensation 1/beta-lactamase-inhibitor protein II"/>
    <property type="match status" value="2"/>
</dbReference>
<protein>
    <submittedName>
        <fullName evidence="2">Btk-binding protein-related</fullName>
    </submittedName>
</protein>
<dbReference type="Gene3D" id="3.30.710.10">
    <property type="entry name" value="Potassium Channel Kv1.1, Chain A"/>
    <property type="match status" value="1"/>
</dbReference>
<comment type="caution">
    <text evidence="2">The sequence shown here is derived from an EMBL/GenBank/DDBJ whole genome shotgun (WGS) entry which is preliminary data.</text>
</comment>
<organism evidence="2 3">
    <name type="scientific">Anaeramoeba flamelloides</name>
    <dbReference type="NCBI Taxonomy" id="1746091"/>
    <lineage>
        <taxon>Eukaryota</taxon>
        <taxon>Metamonada</taxon>
        <taxon>Anaeramoebidae</taxon>
        <taxon>Anaeramoeba</taxon>
    </lineage>
</organism>
<dbReference type="InterPro" id="IPR009091">
    <property type="entry name" value="RCC1/BLIP-II"/>
</dbReference>
<evidence type="ECO:0000313" key="3">
    <source>
        <dbReference type="Proteomes" id="UP001150062"/>
    </source>
</evidence>
<dbReference type="InterPro" id="IPR000210">
    <property type="entry name" value="BTB/POZ_dom"/>
</dbReference>